<keyword evidence="2" id="KW-0812">Transmembrane</keyword>
<feature type="region of interest" description="Disordered" evidence="1">
    <location>
        <begin position="1"/>
        <end position="54"/>
    </location>
</feature>
<evidence type="ECO:0000256" key="2">
    <source>
        <dbReference type="SAM" id="Phobius"/>
    </source>
</evidence>
<name>A0A1D8TTN9_9CYAN</name>
<evidence type="ECO:0000256" key="1">
    <source>
        <dbReference type="SAM" id="MobiDB-lite"/>
    </source>
</evidence>
<dbReference type="KEGG" id="mpro:BJP34_17560"/>
<proteinExistence type="predicted"/>
<evidence type="ECO:0000313" key="3">
    <source>
        <dbReference type="EMBL" id="AOX01010.1"/>
    </source>
</evidence>
<dbReference type="AlphaFoldDB" id="A0A1D8TTN9"/>
<dbReference type="RefSeq" id="WP_070393461.1">
    <property type="nucleotide sequence ID" value="NZ_CP017599.1"/>
</dbReference>
<keyword evidence="2" id="KW-0472">Membrane</keyword>
<dbReference type="EMBL" id="CP017599">
    <property type="protein sequence ID" value="AOX01010.1"/>
    <property type="molecule type" value="Genomic_DNA"/>
</dbReference>
<dbReference type="STRING" id="1458985.BJP34_17560"/>
<feature type="transmembrane region" description="Helical" evidence="2">
    <location>
        <begin position="94"/>
        <end position="115"/>
    </location>
</feature>
<keyword evidence="2" id="KW-1133">Transmembrane helix</keyword>
<reference evidence="4" key="1">
    <citation type="submission" date="2016-10" db="EMBL/GenBank/DDBJ databases">
        <title>Comparative genomics uncovers the prolific and rare metabolic potential of the cyanobacterial genus Moorea.</title>
        <authorList>
            <person name="Leao T."/>
            <person name="Castelao G."/>
            <person name="Korobeynikov A."/>
            <person name="Monroe E.A."/>
            <person name="Podell S."/>
            <person name="Glukhov E."/>
            <person name="Allen E."/>
            <person name="Gerwick W.H."/>
            <person name="Gerwick L."/>
        </authorList>
    </citation>
    <scope>NUCLEOTIDE SEQUENCE [LARGE SCALE GENOMIC DNA]</scope>
    <source>
        <strain evidence="4">PAL-8-15-08-1</strain>
    </source>
</reference>
<feature type="compositionally biased region" description="Polar residues" evidence="1">
    <location>
        <begin position="34"/>
        <end position="53"/>
    </location>
</feature>
<dbReference type="Proteomes" id="UP000177870">
    <property type="component" value="Chromosome"/>
</dbReference>
<evidence type="ECO:0000313" key="4">
    <source>
        <dbReference type="Proteomes" id="UP000177870"/>
    </source>
</evidence>
<protein>
    <submittedName>
        <fullName evidence="3">Uncharacterized protein</fullName>
    </submittedName>
</protein>
<organism evidence="3 4">
    <name type="scientific">Moorena producens PAL-8-15-08-1</name>
    <dbReference type="NCBI Taxonomy" id="1458985"/>
    <lineage>
        <taxon>Bacteria</taxon>
        <taxon>Bacillati</taxon>
        <taxon>Cyanobacteriota</taxon>
        <taxon>Cyanophyceae</taxon>
        <taxon>Coleofasciculales</taxon>
        <taxon>Coleofasciculaceae</taxon>
        <taxon>Moorena</taxon>
    </lineage>
</organism>
<feature type="compositionally biased region" description="Basic and acidic residues" evidence="1">
    <location>
        <begin position="1"/>
        <end position="16"/>
    </location>
</feature>
<dbReference type="OrthoDB" id="513429at2"/>
<accession>A0A1D8TTN9</accession>
<gene>
    <name evidence="3" type="ORF">BJP34_17560</name>
</gene>
<sequence length="254" mass="27809">MSEEQKQQPEAAKDEPIQTPPTQSVTDKSEDSLETTSPSPQTTGKGKLSSSEPKSGLMNRLLPILSTLGRFWDGTLKKVRSLLPAAWNEKLSDWMLTGAIASVVVVVLWTTLALLPKTPAQVAQVPGDTINSPENLEVAEESQLVESEPIPTPELTPEQSLIVAIQNQITGITAQYGNDLIEAIEANFLTSMLLVKVSDEWYQLNDAQQNTLAQRMLSQSQELDFSKLEITDLKGKLVARSPVVGSTMVIFTRH</sequence>